<comment type="caution">
    <text evidence="2">The sequence shown here is derived from an EMBL/GenBank/DDBJ whole genome shotgun (WGS) entry which is preliminary data.</text>
</comment>
<gene>
    <name evidence="2" type="ORF">ACFPM4_11200</name>
</gene>
<reference evidence="3" key="1">
    <citation type="journal article" date="2019" name="Int. J. Syst. Evol. Microbiol.">
        <title>The Global Catalogue of Microorganisms (GCM) 10K type strain sequencing project: providing services to taxonomists for standard genome sequencing and annotation.</title>
        <authorList>
            <consortium name="The Broad Institute Genomics Platform"/>
            <consortium name="The Broad Institute Genome Sequencing Center for Infectious Disease"/>
            <person name="Wu L."/>
            <person name="Ma J."/>
        </authorList>
    </citation>
    <scope>NUCLEOTIDE SEQUENCE [LARGE SCALE GENOMIC DNA]</scope>
    <source>
        <strain evidence="3">CGMCC 1.12237</strain>
    </source>
</reference>
<dbReference type="InterPro" id="IPR011528">
    <property type="entry name" value="NERD"/>
</dbReference>
<sequence length="326" mass="38500">MIKKYRTIPIKILILEALLRRLPENHPKRPKIREELVRSYAGYRGEESLDYYLAQLPPDNYYIFQDLRIPISKDTYFQIDILLLTRRYFIIYEAKNMLGTLFFDFNQLVRTYEEKEEIFPDPIVQVQNQQYHLDNLLKKHLNKTVPNTSFVVVTNPSSKIEINSQYHVAKQKVIRNPAILPRFVTYSRQHPTDILDDRELQKITRLLLKFHTPSQPDILSQFQISIDEILPGLYCDRCMSLSIVKVDRTWKCQQCGIENDKAFIQAIIDYFLLIGATITNQQCRAFIQHSSIYVVSRLLRSLKLPYKGSTKGRAYQLSLHDLQKWL</sequence>
<dbReference type="Proteomes" id="UP001596147">
    <property type="component" value="Unassembled WGS sequence"/>
</dbReference>
<dbReference type="PROSITE" id="PS50965">
    <property type="entry name" value="NERD"/>
    <property type="match status" value="1"/>
</dbReference>
<proteinExistence type="predicted"/>
<protein>
    <submittedName>
        <fullName evidence="2">Nuclease-related domain-containing protein</fullName>
    </submittedName>
</protein>
<evidence type="ECO:0000259" key="1">
    <source>
        <dbReference type="PROSITE" id="PS50965"/>
    </source>
</evidence>
<name>A0ABW0LHR7_9BACI</name>
<dbReference type="EMBL" id="JBHSMC010000014">
    <property type="protein sequence ID" value="MFC5465315.1"/>
    <property type="molecule type" value="Genomic_DNA"/>
</dbReference>
<keyword evidence="3" id="KW-1185">Reference proteome</keyword>
<dbReference type="Pfam" id="PF08378">
    <property type="entry name" value="NERD"/>
    <property type="match status" value="1"/>
</dbReference>
<feature type="domain" description="NERD" evidence="1">
    <location>
        <begin position="41"/>
        <end position="156"/>
    </location>
</feature>
<evidence type="ECO:0000313" key="2">
    <source>
        <dbReference type="EMBL" id="MFC5465315.1"/>
    </source>
</evidence>
<evidence type="ECO:0000313" key="3">
    <source>
        <dbReference type="Proteomes" id="UP001596147"/>
    </source>
</evidence>
<accession>A0ABW0LHR7</accession>
<organism evidence="2 3">
    <name type="scientific">Lederbergia graminis</name>
    <dbReference type="NCBI Taxonomy" id="735518"/>
    <lineage>
        <taxon>Bacteria</taxon>
        <taxon>Bacillati</taxon>
        <taxon>Bacillota</taxon>
        <taxon>Bacilli</taxon>
        <taxon>Bacillales</taxon>
        <taxon>Bacillaceae</taxon>
        <taxon>Lederbergia</taxon>
    </lineage>
</organism>